<dbReference type="Gene3D" id="3.30.70.270">
    <property type="match status" value="1"/>
</dbReference>
<dbReference type="PANTHER" id="PTHR46663:SF4">
    <property type="entry name" value="DIGUANYLATE CYCLASE DGCT-RELATED"/>
    <property type="match status" value="1"/>
</dbReference>
<dbReference type="CDD" id="cd01949">
    <property type="entry name" value="GGDEF"/>
    <property type="match status" value="1"/>
</dbReference>
<evidence type="ECO:0000313" key="3">
    <source>
        <dbReference type="EMBL" id="MBS3850563.1"/>
    </source>
</evidence>
<dbReference type="PROSITE" id="PS50887">
    <property type="entry name" value="GGDEF"/>
    <property type="match status" value="1"/>
</dbReference>
<dbReference type="RefSeq" id="WP_212660201.1">
    <property type="nucleotide sequence ID" value="NZ_JAGXTP010000004.1"/>
</dbReference>
<proteinExistence type="predicted"/>
<sequence>MRTIGRLLVISITTLVVSCVVMLTTGQMVKGIYEQTTAEAEHVRAANGIDLLVSQFGPLTPEGAETIGRIAGLKNAYLSQTAPTAPDLRMIPLLGEQAVSGSYLVWTENSFGNDMFKLFAPIRLPTVSIMLLIVIGMMVYVHRLVSDIERQRRLAHRQSRTDVVTGLDNRLAFETAIGRLSQAGTPFGIVIIDLDLFKAVNDALGHAAGDIVLRTVGQRLEDLMGPGDQLARLGGDEFVMVRVNKPDPAGLSILARECIFAIEQPIELTGGRNVKVGASLGIVAAGSGDLPPSTLLGAADTALYRAKAQPGSAFQFAGDSPASADHWHLRCA</sequence>
<evidence type="ECO:0000313" key="4">
    <source>
        <dbReference type="Proteomes" id="UP000678281"/>
    </source>
</evidence>
<dbReference type="Proteomes" id="UP000678281">
    <property type="component" value="Unassembled WGS sequence"/>
</dbReference>
<dbReference type="PROSITE" id="PS51257">
    <property type="entry name" value="PROKAR_LIPOPROTEIN"/>
    <property type="match status" value="1"/>
</dbReference>
<dbReference type="PANTHER" id="PTHR46663">
    <property type="entry name" value="DIGUANYLATE CYCLASE DGCT-RELATED"/>
    <property type="match status" value="1"/>
</dbReference>
<gene>
    <name evidence="3" type="ORF">KD146_17830</name>
</gene>
<dbReference type="Pfam" id="PF00990">
    <property type="entry name" value="GGDEF"/>
    <property type="match status" value="1"/>
</dbReference>
<reference evidence="3" key="1">
    <citation type="submission" date="2021-04" db="EMBL/GenBank/DDBJ databases">
        <title>Devosia litorisediminis sp. nov., isolated from a sand dune.</title>
        <authorList>
            <person name="Park S."/>
            <person name="Yoon J.-H."/>
        </authorList>
    </citation>
    <scope>NUCLEOTIDE SEQUENCE</scope>
    <source>
        <strain evidence="3">BSSL-BM10</strain>
    </source>
</reference>
<dbReference type="NCBIfam" id="TIGR00254">
    <property type="entry name" value="GGDEF"/>
    <property type="match status" value="1"/>
</dbReference>
<comment type="caution">
    <text evidence="3">The sequence shown here is derived from an EMBL/GenBank/DDBJ whole genome shotgun (WGS) entry which is preliminary data.</text>
</comment>
<evidence type="ECO:0000256" key="1">
    <source>
        <dbReference type="SAM" id="Phobius"/>
    </source>
</evidence>
<dbReference type="SMART" id="SM00267">
    <property type="entry name" value="GGDEF"/>
    <property type="match status" value="1"/>
</dbReference>
<dbReference type="SUPFAM" id="SSF55073">
    <property type="entry name" value="Nucleotide cyclase"/>
    <property type="match status" value="1"/>
</dbReference>
<keyword evidence="1" id="KW-0812">Transmembrane</keyword>
<keyword evidence="1" id="KW-1133">Transmembrane helix</keyword>
<protein>
    <submittedName>
        <fullName evidence="3">GGDEF domain-containing protein</fullName>
    </submittedName>
</protein>
<feature type="transmembrane region" description="Helical" evidence="1">
    <location>
        <begin position="122"/>
        <end position="145"/>
    </location>
</feature>
<dbReference type="InterPro" id="IPR043128">
    <property type="entry name" value="Rev_trsase/Diguanyl_cyclase"/>
</dbReference>
<name>A0A942E9F8_9HYPH</name>
<evidence type="ECO:0000259" key="2">
    <source>
        <dbReference type="PROSITE" id="PS50887"/>
    </source>
</evidence>
<feature type="transmembrane region" description="Helical" evidence="1">
    <location>
        <begin position="7"/>
        <end position="29"/>
    </location>
</feature>
<dbReference type="InterPro" id="IPR029787">
    <property type="entry name" value="Nucleotide_cyclase"/>
</dbReference>
<keyword evidence="1" id="KW-0472">Membrane</keyword>
<dbReference type="EMBL" id="JAGXTP010000004">
    <property type="protein sequence ID" value="MBS3850563.1"/>
    <property type="molecule type" value="Genomic_DNA"/>
</dbReference>
<dbReference type="AlphaFoldDB" id="A0A942E9F8"/>
<dbReference type="InterPro" id="IPR052163">
    <property type="entry name" value="DGC-Regulatory_Protein"/>
</dbReference>
<feature type="domain" description="GGDEF" evidence="2">
    <location>
        <begin position="185"/>
        <end position="319"/>
    </location>
</feature>
<dbReference type="InterPro" id="IPR000160">
    <property type="entry name" value="GGDEF_dom"/>
</dbReference>
<keyword evidence="4" id="KW-1185">Reference proteome</keyword>
<organism evidence="3 4">
    <name type="scientific">Devosia litorisediminis</name>
    <dbReference type="NCBI Taxonomy" id="2829817"/>
    <lineage>
        <taxon>Bacteria</taxon>
        <taxon>Pseudomonadati</taxon>
        <taxon>Pseudomonadota</taxon>
        <taxon>Alphaproteobacteria</taxon>
        <taxon>Hyphomicrobiales</taxon>
        <taxon>Devosiaceae</taxon>
        <taxon>Devosia</taxon>
    </lineage>
</organism>
<accession>A0A942E9F8</accession>